<proteinExistence type="inferred from homology"/>
<evidence type="ECO:0000256" key="1">
    <source>
        <dbReference type="ARBA" id="ARBA00004304"/>
    </source>
</evidence>
<evidence type="ECO:0000313" key="14">
    <source>
        <dbReference type="EMBL" id="AMX74173.1"/>
    </source>
</evidence>
<name>A0A1P8AGC7_9ACAR</name>
<comment type="similarity">
    <text evidence="2 12">Belongs to the ATPase protein 8 family.</text>
</comment>
<dbReference type="Pfam" id="PF00895">
    <property type="entry name" value="ATP-synt_8"/>
    <property type="match status" value="1"/>
</dbReference>
<dbReference type="CTD" id="4509"/>
<evidence type="ECO:0000256" key="12">
    <source>
        <dbReference type="RuleBase" id="RU003661"/>
    </source>
</evidence>
<comment type="subcellular location">
    <subcellularLocation>
        <location evidence="1 12">Mitochondrion membrane</location>
        <topology evidence="1 12">Single-pass membrane protein</topology>
    </subcellularLocation>
</comment>
<dbReference type="GO" id="GO:0031966">
    <property type="term" value="C:mitochondrial membrane"/>
    <property type="evidence" value="ECO:0007669"/>
    <property type="project" value="UniProtKB-SubCell"/>
</dbReference>
<evidence type="ECO:0000256" key="9">
    <source>
        <dbReference type="ARBA" id="ARBA00023065"/>
    </source>
</evidence>
<keyword evidence="10 12" id="KW-0496">Mitochondrion</keyword>
<evidence type="ECO:0000256" key="13">
    <source>
        <dbReference type="SAM" id="Phobius"/>
    </source>
</evidence>
<evidence type="ECO:0000256" key="7">
    <source>
        <dbReference type="ARBA" id="ARBA00022781"/>
    </source>
</evidence>
<keyword evidence="8 13" id="KW-1133">Transmembrane helix</keyword>
<evidence type="ECO:0000256" key="2">
    <source>
        <dbReference type="ARBA" id="ARBA00008892"/>
    </source>
</evidence>
<evidence type="ECO:0000256" key="3">
    <source>
        <dbReference type="ARBA" id="ARBA00011291"/>
    </source>
</evidence>
<comment type="subunit">
    <text evidence="3">F-type ATPases have 2 components, CF(1) - the catalytic core - and CF(0) - the membrane proton channel.</text>
</comment>
<evidence type="ECO:0000256" key="8">
    <source>
        <dbReference type="ARBA" id="ARBA00022989"/>
    </source>
</evidence>
<keyword evidence="6 12" id="KW-0812">Transmembrane</keyword>
<sequence length="52" mass="6296">MPQLFPMNWSILFMALMFVIFISYIILYFNSINNIPYAPQLSIYKAQTSWKW</sequence>
<gene>
    <name evidence="14" type="primary">ATP8</name>
</gene>
<dbReference type="AlphaFoldDB" id="A0A1P8AGC7"/>
<evidence type="ECO:0000256" key="6">
    <source>
        <dbReference type="ARBA" id="ARBA00022692"/>
    </source>
</evidence>
<accession>A0A1P8AGC7</accession>
<reference evidence="14" key="1">
    <citation type="journal article" date="2019" name="Ticks Tick Borne Dis.">
        <title>Argasid and ixodid systematics: Implications for soft tick evolution and systematics, with a new argasid species list.</title>
        <authorList>
            <person name="Mans B.J."/>
            <person name="Featherston J."/>
            <person name="Kvas M."/>
            <person name="Pillay K.A."/>
            <person name="de Klerk D.G."/>
            <person name="Pienaar R."/>
            <person name="de Castro M.H."/>
            <person name="Schwan T.G."/>
            <person name="Lopez J.E."/>
            <person name="Teel P."/>
            <person name="Perez de Leon A.A."/>
            <person name="Sonenshine D.E."/>
            <person name="Egekwu N.I."/>
            <person name="Bakkes D.K."/>
            <person name="Heyne H."/>
            <person name="Kanduma E.G."/>
            <person name="Nyangiwe N."/>
            <person name="Bouattour A."/>
            <person name="Latif A.A."/>
        </authorList>
    </citation>
    <scope>NUCLEOTIDE SEQUENCE</scope>
</reference>
<dbReference type="EMBL" id="KR907254">
    <property type="protein sequence ID" value="AMX74173.1"/>
    <property type="molecule type" value="Genomic_DNA"/>
</dbReference>
<organism evidence="14">
    <name type="scientific">Ornithodoros zumpti</name>
    <dbReference type="NCBI Taxonomy" id="1827026"/>
    <lineage>
        <taxon>Eukaryota</taxon>
        <taxon>Metazoa</taxon>
        <taxon>Ecdysozoa</taxon>
        <taxon>Arthropoda</taxon>
        <taxon>Chelicerata</taxon>
        <taxon>Arachnida</taxon>
        <taxon>Acari</taxon>
        <taxon>Parasitiformes</taxon>
        <taxon>Ixodida</taxon>
        <taxon>Ixodoidea</taxon>
        <taxon>Argasidae</taxon>
        <taxon>Ornithodorinae</taxon>
        <taxon>Ornithodoros</taxon>
    </lineage>
</organism>
<evidence type="ECO:0000256" key="11">
    <source>
        <dbReference type="ARBA" id="ARBA00023136"/>
    </source>
</evidence>
<keyword evidence="7 12" id="KW-0375">Hydrogen ion transport</keyword>
<dbReference type="RefSeq" id="YP_009346097.1">
    <property type="nucleotide sequence ID" value="NC_033857.1"/>
</dbReference>
<keyword evidence="9 12" id="KW-0406">Ion transport</keyword>
<evidence type="ECO:0000256" key="5">
    <source>
        <dbReference type="ARBA" id="ARBA00022547"/>
    </source>
</evidence>
<keyword evidence="4 12" id="KW-0813">Transport</keyword>
<dbReference type="InterPro" id="IPR001421">
    <property type="entry name" value="ATP8_metazoa"/>
</dbReference>
<protein>
    <recommendedName>
        <fullName evidence="12">ATP synthase complex subunit 8</fullName>
    </recommendedName>
</protein>
<geneLocation type="mitochondrion" evidence="14"/>
<dbReference type="GeneID" id="31079866"/>
<dbReference type="GO" id="GO:0015078">
    <property type="term" value="F:proton transmembrane transporter activity"/>
    <property type="evidence" value="ECO:0007669"/>
    <property type="project" value="InterPro"/>
</dbReference>
<evidence type="ECO:0000256" key="4">
    <source>
        <dbReference type="ARBA" id="ARBA00022448"/>
    </source>
</evidence>
<dbReference type="GO" id="GO:0045259">
    <property type="term" value="C:proton-transporting ATP synthase complex"/>
    <property type="evidence" value="ECO:0007669"/>
    <property type="project" value="UniProtKB-KW"/>
</dbReference>
<keyword evidence="11 13" id="KW-0472">Membrane</keyword>
<keyword evidence="5 12" id="KW-0138">CF(0)</keyword>
<evidence type="ECO:0000256" key="10">
    <source>
        <dbReference type="ARBA" id="ARBA00023128"/>
    </source>
</evidence>
<feature type="transmembrane region" description="Helical" evidence="13">
    <location>
        <begin position="6"/>
        <end position="29"/>
    </location>
</feature>
<dbReference type="GO" id="GO:0015986">
    <property type="term" value="P:proton motive force-driven ATP synthesis"/>
    <property type="evidence" value="ECO:0007669"/>
    <property type="project" value="InterPro"/>
</dbReference>